<protein>
    <submittedName>
        <fullName evidence="8">MFS transporter</fullName>
    </submittedName>
</protein>
<keyword evidence="2" id="KW-1003">Cell membrane</keyword>
<dbReference type="InterPro" id="IPR050189">
    <property type="entry name" value="MFS_Efflux_Transporters"/>
</dbReference>
<keyword evidence="9" id="KW-1185">Reference proteome</keyword>
<dbReference type="Proteomes" id="UP001604267">
    <property type="component" value="Unassembled WGS sequence"/>
</dbReference>
<keyword evidence="4 6" id="KW-1133">Transmembrane helix</keyword>
<dbReference type="SUPFAM" id="SSF103473">
    <property type="entry name" value="MFS general substrate transporter"/>
    <property type="match status" value="1"/>
</dbReference>
<evidence type="ECO:0000256" key="2">
    <source>
        <dbReference type="ARBA" id="ARBA00022475"/>
    </source>
</evidence>
<feature type="transmembrane region" description="Helical" evidence="6">
    <location>
        <begin position="340"/>
        <end position="363"/>
    </location>
</feature>
<comment type="subcellular location">
    <subcellularLocation>
        <location evidence="1">Cell membrane</location>
        <topology evidence="1">Multi-pass membrane protein</topology>
    </subcellularLocation>
</comment>
<evidence type="ECO:0000313" key="9">
    <source>
        <dbReference type="Proteomes" id="UP001604267"/>
    </source>
</evidence>
<keyword evidence="3 6" id="KW-0812">Transmembrane</keyword>
<dbReference type="InterPro" id="IPR020846">
    <property type="entry name" value="MFS_dom"/>
</dbReference>
<sequence>MTPSAAPSTPQERLSLVPGRTAALAVLTACLFVVGTAEWVMVGLLPQLSADLHRPLPAVGSLVTWYALVVTVAGPLVTLAMLRLPRRRALLVLLGVFVAGNLAAASAGGLGTLATARMLTALTHSTAFAVAVVIAVTMTPVSLRGRAIAVVTAGWNLATVLGAPLGTWLGDQFGRRTTFWAISGLAGAVLCAVTVLVRPPAPEEAPRPRGEVRGMLRPRAALVLAIIVVAQAGLFTTYTYIAPLLRQVSGFTDSAVTTVLALFGLGAVAGNILGGHLTDRAPWAGLCTLLTALAAVLAAFTLTSEIQWTAAATVLVLGVITAALIPLLQDRALAAAPEAPTLVTAISASAFNLGVAGGSQLGGQALTTGLLLHDLPWVAALAAAGAVPLAAATARRTRITAATAATARQ</sequence>
<dbReference type="PANTHER" id="PTHR43124">
    <property type="entry name" value="PURINE EFFLUX PUMP PBUE"/>
    <property type="match status" value="1"/>
</dbReference>
<comment type="caution">
    <text evidence="8">The sequence shown here is derived from an EMBL/GenBank/DDBJ whole genome shotgun (WGS) entry which is preliminary data.</text>
</comment>
<evidence type="ECO:0000313" key="8">
    <source>
        <dbReference type="EMBL" id="MFG3014010.1"/>
    </source>
</evidence>
<dbReference type="EMBL" id="JBICYV010000013">
    <property type="protein sequence ID" value="MFG3014010.1"/>
    <property type="molecule type" value="Genomic_DNA"/>
</dbReference>
<dbReference type="PROSITE" id="PS50850">
    <property type="entry name" value="MFS"/>
    <property type="match status" value="1"/>
</dbReference>
<name>A0ABW7B9Y8_9ACTN</name>
<feature type="transmembrane region" description="Helical" evidence="6">
    <location>
        <begin position="89"/>
        <end position="110"/>
    </location>
</feature>
<dbReference type="InterPro" id="IPR011701">
    <property type="entry name" value="MFS"/>
</dbReference>
<keyword evidence="5 6" id="KW-0472">Membrane</keyword>
<reference evidence="8 9" key="1">
    <citation type="submission" date="2024-10" db="EMBL/GenBank/DDBJ databases">
        <title>The Natural Products Discovery Center: Release of the First 8490 Sequenced Strains for Exploring Actinobacteria Biosynthetic Diversity.</title>
        <authorList>
            <person name="Kalkreuter E."/>
            <person name="Kautsar S.A."/>
            <person name="Yang D."/>
            <person name="Bader C.D."/>
            <person name="Teijaro C.N."/>
            <person name="Fluegel L."/>
            <person name="Davis C.M."/>
            <person name="Simpson J.R."/>
            <person name="Lauterbach L."/>
            <person name="Steele A.D."/>
            <person name="Gui C."/>
            <person name="Meng S."/>
            <person name="Li G."/>
            <person name="Viehrig K."/>
            <person name="Ye F."/>
            <person name="Su P."/>
            <person name="Kiefer A.F."/>
            <person name="Nichols A."/>
            <person name="Cepeda A.J."/>
            <person name="Yan W."/>
            <person name="Fan B."/>
            <person name="Jiang Y."/>
            <person name="Adhikari A."/>
            <person name="Zheng C.-J."/>
            <person name="Schuster L."/>
            <person name="Cowan T.M."/>
            <person name="Smanski M.J."/>
            <person name="Chevrette M.G."/>
            <person name="De Carvalho L.P.S."/>
            <person name="Shen B."/>
        </authorList>
    </citation>
    <scope>NUCLEOTIDE SEQUENCE [LARGE SCALE GENOMIC DNA]</scope>
    <source>
        <strain evidence="8 9">NPDC048320</strain>
    </source>
</reference>
<feature type="transmembrane region" description="Helical" evidence="6">
    <location>
        <begin position="116"/>
        <end position="136"/>
    </location>
</feature>
<dbReference type="InterPro" id="IPR036259">
    <property type="entry name" value="MFS_trans_sf"/>
</dbReference>
<evidence type="ECO:0000256" key="6">
    <source>
        <dbReference type="SAM" id="Phobius"/>
    </source>
</evidence>
<accession>A0ABW7B9Y8</accession>
<feature type="transmembrane region" description="Helical" evidence="6">
    <location>
        <begin position="308"/>
        <end position="328"/>
    </location>
</feature>
<feature type="transmembrane region" description="Helical" evidence="6">
    <location>
        <begin position="21"/>
        <end position="42"/>
    </location>
</feature>
<feature type="transmembrane region" description="Helical" evidence="6">
    <location>
        <begin position="148"/>
        <end position="167"/>
    </location>
</feature>
<feature type="transmembrane region" description="Helical" evidence="6">
    <location>
        <begin position="254"/>
        <end position="274"/>
    </location>
</feature>
<feature type="transmembrane region" description="Helical" evidence="6">
    <location>
        <begin position="375"/>
        <end position="394"/>
    </location>
</feature>
<feature type="transmembrane region" description="Helical" evidence="6">
    <location>
        <begin position="179"/>
        <end position="199"/>
    </location>
</feature>
<evidence type="ECO:0000256" key="1">
    <source>
        <dbReference type="ARBA" id="ARBA00004651"/>
    </source>
</evidence>
<feature type="transmembrane region" description="Helical" evidence="6">
    <location>
        <begin position="220"/>
        <end position="242"/>
    </location>
</feature>
<feature type="transmembrane region" description="Helical" evidence="6">
    <location>
        <begin position="62"/>
        <end position="82"/>
    </location>
</feature>
<evidence type="ECO:0000256" key="4">
    <source>
        <dbReference type="ARBA" id="ARBA00022989"/>
    </source>
</evidence>
<dbReference type="Gene3D" id="1.20.1250.20">
    <property type="entry name" value="MFS general substrate transporter like domains"/>
    <property type="match status" value="1"/>
</dbReference>
<organism evidence="8 9">
    <name type="scientific">Streptomyces cinerochromogenes</name>
    <dbReference type="NCBI Taxonomy" id="66422"/>
    <lineage>
        <taxon>Bacteria</taxon>
        <taxon>Bacillati</taxon>
        <taxon>Actinomycetota</taxon>
        <taxon>Actinomycetes</taxon>
        <taxon>Kitasatosporales</taxon>
        <taxon>Streptomycetaceae</taxon>
        <taxon>Streptomyces</taxon>
    </lineage>
</organism>
<dbReference type="Pfam" id="PF07690">
    <property type="entry name" value="MFS_1"/>
    <property type="match status" value="1"/>
</dbReference>
<evidence type="ECO:0000256" key="3">
    <source>
        <dbReference type="ARBA" id="ARBA00022692"/>
    </source>
</evidence>
<feature type="domain" description="Major facilitator superfamily (MFS) profile" evidence="7">
    <location>
        <begin position="23"/>
        <end position="398"/>
    </location>
</feature>
<feature type="transmembrane region" description="Helical" evidence="6">
    <location>
        <begin position="281"/>
        <end position="302"/>
    </location>
</feature>
<evidence type="ECO:0000256" key="5">
    <source>
        <dbReference type="ARBA" id="ARBA00023136"/>
    </source>
</evidence>
<dbReference type="CDD" id="cd17324">
    <property type="entry name" value="MFS_NepI_like"/>
    <property type="match status" value="1"/>
</dbReference>
<gene>
    <name evidence="8" type="ORF">ACGFZB_27010</name>
</gene>
<proteinExistence type="predicted"/>
<dbReference type="RefSeq" id="WP_392820153.1">
    <property type="nucleotide sequence ID" value="NZ_JBICYV010000013.1"/>
</dbReference>
<evidence type="ECO:0000259" key="7">
    <source>
        <dbReference type="PROSITE" id="PS50850"/>
    </source>
</evidence>
<dbReference type="PANTHER" id="PTHR43124:SF8">
    <property type="entry name" value="INNER MEMBRANE TRANSPORT PROTEIN YDHP"/>
    <property type="match status" value="1"/>
</dbReference>